<keyword evidence="6 12" id="KW-0812">Transmembrane</keyword>
<dbReference type="Proteomes" id="UP000190092">
    <property type="component" value="Unassembled WGS sequence"/>
</dbReference>
<evidence type="ECO:0000256" key="1">
    <source>
        <dbReference type="ARBA" id="ARBA00004651"/>
    </source>
</evidence>
<sequence length="475" mass="52968">MELSALLLSRLQFAFTVSFHIIFPSFTIGLAVWLAVLEALYQATDRPVFRRVFEFWLKIFGVAFGLGVVSGIVLAFQFGTNWSVLSRMSGPIQGPLLTYETFTAFALEASFFGVLVFGRSRVPPWLYLFSTAMVALGTTFSAFWIMVNNSWMQVPVGYALENGAFVPKDWAAIIFSPVVWVRFPHMLLASFITGAFCVAATGAWYFLRKEFEAEARVMLRMGLFLAALFVPAQLLFGHLTGDYVHKFQPAKFAAIEGRWETEQPAGEVVIAWPNAKKEANDFEIKIPFLGSLIASMSFDSKEVGLKDFPVQERPPVVIPFFSFRIMVACGLAMLALAWLGPYLIWKDRLEQSRWLLWLIFLSFPLPFIATLTGWFTAEVGRQPWTVYGVLRTADAATPFLTTRTVAISLALYVVLYGFIFLFGVFYIYRLLQAGPAGALVIASRDATPSRPMSVVKSSVVKAPLATGQAQEARGD</sequence>
<dbReference type="GO" id="GO:0046872">
    <property type="term" value="F:metal ion binding"/>
    <property type="evidence" value="ECO:0007669"/>
    <property type="project" value="UniProtKB-UniRule"/>
</dbReference>
<dbReference type="OrthoDB" id="9807042at2"/>
<dbReference type="GO" id="GO:0019646">
    <property type="term" value="P:aerobic electron transport chain"/>
    <property type="evidence" value="ECO:0007669"/>
    <property type="project" value="InterPro"/>
</dbReference>
<keyword evidence="9 12" id="KW-1133">Transmembrane helix</keyword>
<evidence type="ECO:0000256" key="11">
    <source>
        <dbReference type="ARBA" id="ARBA00023136"/>
    </source>
</evidence>
<feature type="transmembrane region" description="Helical" evidence="12">
    <location>
        <begin position="355"/>
        <end position="377"/>
    </location>
</feature>
<gene>
    <name evidence="13" type="ORF">SAMN02745126_04869</name>
</gene>
<keyword evidence="7 12" id="KW-0479">Metal-binding</keyword>
<keyword evidence="10 12" id="KW-0408">Iron</keyword>
<evidence type="ECO:0000256" key="9">
    <source>
        <dbReference type="ARBA" id="ARBA00022989"/>
    </source>
</evidence>
<feature type="transmembrane region" description="Helical" evidence="12">
    <location>
        <begin position="321"/>
        <end position="343"/>
    </location>
</feature>
<evidence type="ECO:0000256" key="6">
    <source>
        <dbReference type="ARBA" id="ARBA00022692"/>
    </source>
</evidence>
<feature type="transmembrane region" description="Helical" evidence="12">
    <location>
        <begin position="55"/>
        <end position="76"/>
    </location>
</feature>
<keyword evidence="8 12" id="KW-0249">Electron transport</keyword>
<feature type="transmembrane region" description="Helical" evidence="12">
    <location>
        <begin position="186"/>
        <end position="207"/>
    </location>
</feature>
<proteinExistence type="inferred from homology"/>
<feature type="transmembrane region" description="Helical" evidence="12">
    <location>
        <begin position="405"/>
        <end position="428"/>
    </location>
</feature>
<feature type="transmembrane region" description="Helical" evidence="12">
    <location>
        <begin position="96"/>
        <end position="118"/>
    </location>
</feature>
<evidence type="ECO:0000256" key="5">
    <source>
        <dbReference type="ARBA" id="ARBA00022617"/>
    </source>
</evidence>
<comment type="similarity">
    <text evidence="2 12">Belongs to the cytochrome ubiquinol oxidase subunit 1 family.</text>
</comment>
<evidence type="ECO:0000256" key="7">
    <source>
        <dbReference type="ARBA" id="ARBA00022723"/>
    </source>
</evidence>
<dbReference type="GO" id="GO:0016682">
    <property type="term" value="F:oxidoreductase activity, acting on diphenols and related substances as donors, oxygen as acceptor"/>
    <property type="evidence" value="ECO:0007669"/>
    <property type="project" value="TreeGrafter"/>
</dbReference>
<feature type="transmembrane region" description="Helical" evidence="12">
    <location>
        <begin position="125"/>
        <end position="147"/>
    </location>
</feature>
<evidence type="ECO:0000256" key="4">
    <source>
        <dbReference type="ARBA" id="ARBA00022475"/>
    </source>
</evidence>
<evidence type="ECO:0000313" key="14">
    <source>
        <dbReference type="Proteomes" id="UP000190092"/>
    </source>
</evidence>
<keyword evidence="3 12" id="KW-0813">Transport</keyword>
<comment type="subcellular location">
    <subcellularLocation>
        <location evidence="12">Cell inner membrane</location>
    </subcellularLocation>
    <subcellularLocation>
        <location evidence="1">Cell membrane</location>
        <topology evidence="1">Multi-pass membrane protein</topology>
    </subcellularLocation>
</comment>
<evidence type="ECO:0000256" key="3">
    <source>
        <dbReference type="ARBA" id="ARBA00022448"/>
    </source>
</evidence>
<organism evidence="13 14">
    <name type="scientific">Enhydrobacter aerosaccus</name>
    <dbReference type="NCBI Taxonomy" id="225324"/>
    <lineage>
        <taxon>Bacteria</taxon>
        <taxon>Pseudomonadati</taxon>
        <taxon>Pseudomonadota</taxon>
        <taxon>Alphaproteobacteria</taxon>
        <taxon>Hyphomicrobiales</taxon>
        <taxon>Enhydrobacter</taxon>
    </lineage>
</organism>
<accession>A0A1T4SNP6</accession>
<dbReference type="GO" id="GO:0005886">
    <property type="term" value="C:plasma membrane"/>
    <property type="evidence" value="ECO:0007669"/>
    <property type="project" value="UniProtKB-SubCell"/>
</dbReference>
<evidence type="ECO:0000256" key="2">
    <source>
        <dbReference type="ARBA" id="ARBA00009819"/>
    </source>
</evidence>
<dbReference type="STRING" id="225324.SAMN02745126_04869"/>
<dbReference type="EMBL" id="FUWJ01000009">
    <property type="protein sequence ID" value="SKA29924.1"/>
    <property type="molecule type" value="Genomic_DNA"/>
</dbReference>
<feature type="transmembrane region" description="Helical" evidence="12">
    <location>
        <begin position="12"/>
        <end position="34"/>
    </location>
</feature>
<feature type="transmembrane region" description="Helical" evidence="12">
    <location>
        <begin position="219"/>
        <end position="239"/>
    </location>
</feature>
<dbReference type="PIRSF" id="PIRSF006446">
    <property type="entry name" value="Cyt_quinol_oxidase_1"/>
    <property type="match status" value="1"/>
</dbReference>
<keyword evidence="11 12" id="KW-0472">Membrane</keyword>
<evidence type="ECO:0000256" key="12">
    <source>
        <dbReference type="PIRNR" id="PIRNR006446"/>
    </source>
</evidence>
<dbReference type="InterPro" id="IPR002585">
    <property type="entry name" value="Cyt-d_ubiquinol_oxidase_su_1"/>
</dbReference>
<keyword evidence="14" id="KW-1185">Reference proteome</keyword>
<name>A0A1T4SNP6_9HYPH</name>
<evidence type="ECO:0000256" key="10">
    <source>
        <dbReference type="ARBA" id="ARBA00023004"/>
    </source>
</evidence>
<evidence type="ECO:0000313" key="13">
    <source>
        <dbReference type="EMBL" id="SKA29924.1"/>
    </source>
</evidence>
<protein>
    <submittedName>
        <fullName evidence="13">Cytochrome d ubiquinol oxidase subunit I</fullName>
    </submittedName>
</protein>
<dbReference type="GO" id="GO:0009055">
    <property type="term" value="F:electron transfer activity"/>
    <property type="evidence" value="ECO:0007669"/>
    <property type="project" value="UniProtKB-UniRule"/>
</dbReference>
<dbReference type="GO" id="GO:0070069">
    <property type="term" value="C:cytochrome complex"/>
    <property type="evidence" value="ECO:0007669"/>
    <property type="project" value="UniProtKB-UniRule"/>
</dbReference>
<evidence type="ECO:0000256" key="8">
    <source>
        <dbReference type="ARBA" id="ARBA00022982"/>
    </source>
</evidence>
<keyword evidence="5 12" id="KW-0349">Heme</keyword>
<dbReference type="PANTHER" id="PTHR30365:SF14">
    <property type="entry name" value="CYTOCHROME BD MENAQUINOL OXIDASE SUBUNIT I-RELATED"/>
    <property type="match status" value="1"/>
</dbReference>
<dbReference type="GO" id="GO:0020037">
    <property type="term" value="F:heme binding"/>
    <property type="evidence" value="ECO:0007669"/>
    <property type="project" value="TreeGrafter"/>
</dbReference>
<dbReference type="AlphaFoldDB" id="A0A1T4SNP6"/>
<dbReference type="PANTHER" id="PTHR30365">
    <property type="entry name" value="CYTOCHROME D UBIQUINOL OXIDASE"/>
    <property type="match status" value="1"/>
</dbReference>
<reference evidence="14" key="1">
    <citation type="submission" date="2017-02" db="EMBL/GenBank/DDBJ databases">
        <authorList>
            <person name="Varghese N."/>
            <person name="Submissions S."/>
        </authorList>
    </citation>
    <scope>NUCLEOTIDE SEQUENCE [LARGE SCALE GENOMIC DNA]</scope>
    <source>
        <strain evidence="14">ATCC 27094</strain>
    </source>
</reference>
<dbReference type="Pfam" id="PF01654">
    <property type="entry name" value="Cyt_bd_oxida_I"/>
    <property type="match status" value="1"/>
</dbReference>
<keyword evidence="4 12" id="KW-1003">Cell membrane</keyword>
<dbReference type="RefSeq" id="WP_085936628.1">
    <property type="nucleotide sequence ID" value="NZ_FUWJ01000009.1"/>
</dbReference>